<organism evidence="13 14">
    <name type="scientific">Ramlibacter alkalitolerans</name>
    <dbReference type="NCBI Taxonomy" id="2039631"/>
    <lineage>
        <taxon>Bacteria</taxon>
        <taxon>Pseudomonadati</taxon>
        <taxon>Pseudomonadota</taxon>
        <taxon>Betaproteobacteria</taxon>
        <taxon>Burkholderiales</taxon>
        <taxon>Comamonadaceae</taxon>
        <taxon>Ramlibacter</taxon>
    </lineage>
</organism>
<gene>
    <name evidence="11 13" type="primary">nadD</name>
    <name evidence="13" type="ORF">JI746_06890</name>
</gene>
<evidence type="ECO:0000256" key="4">
    <source>
        <dbReference type="ARBA" id="ARBA00022642"/>
    </source>
</evidence>
<evidence type="ECO:0000313" key="14">
    <source>
        <dbReference type="Proteomes" id="UP000622707"/>
    </source>
</evidence>
<evidence type="ECO:0000256" key="7">
    <source>
        <dbReference type="ARBA" id="ARBA00022741"/>
    </source>
</evidence>
<keyword evidence="6 11" id="KW-0548">Nucleotidyltransferase</keyword>
<reference evidence="13 14" key="1">
    <citation type="journal article" date="2017" name="Int. J. Syst. Evol. Microbiol.">
        <title>Ramlibacter alkalitolerans sp. nov., alkali-tolerant bacterium isolated from soil of ginseng.</title>
        <authorList>
            <person name="Lee D.H."/>
            <person name="Cha C.J."/>
        </authorList>
    </citation>
    <scope>NUCLEOTIDE SEQUENCE [LARGE SCALE GENOMIC DNA]</scope>
    <source>
        <strain evidence="13 14">KACC 19305</strain>
    </source>
</reference>
<feature type="domain" description="Cytidyltransferase-like" evidence="12">
    <location>
        <begin position="6"/>
        <end position="167"/>
    </location>
</feature>
<dbReference type="InterPro" id="IPR014729">
    <property type="entry name" value="Rossmann-like_a/b/a_fold"/>
</dbReference>
<comment type="caution">
    <text evidence="13">The sequence shown here is derived from an EMBL/GenBank/DDBJ whole genome shotgun (WGS) entry which is preliminary data.</text>
</comment>
<dbReference type="InterPro" id="IPR005248">
    <property type="entry name" value="NadD/NMNAT"/>
</dbReference>
<evidence type="ECO:0000256" key="3">
    <source>
        <dbReference type="ARBA" id="ARBA00009014"/>
    </source>
</evidence>
<proteinExistence type="inferred from homology"/>
<dbReference type="PANTHER" id="PTHR39321">
    <property type="entry name" value="NICOTINATE-NUCLEOTIDE ADENYLYLTRANSFERASE-RELATED"/>
    <property type="match status" value="1"/>
</dbReference>
<keyword evidence="5 11" id="KW-0808">Transferase</keyword>
<comment type="catalytic activity">
    <reaction evidence="10 11">
        <text>nicotinate beta-D-ribonucleotide + ATP + H(+) = deamido-NAD(+) + diphosphate</text>
        <dbReference type="Rhea" id="RHEA:22860"/>
        <dbReference type="ChEBI" id="CHEBI:15378"/>
        <dbReference type="ChEBI" id="CHEBI:30616"/>
        <dbReference type="ChEBI" id="CHEBI:33019"/>
        <dbReference type="ChEBI" id="CHEBI:57502"/>
        <dbReference type="ChEBI" id="CHEBI:58437"/>
        <dbReference type="EC" id="2.7.7.18"/>
    </reaction>
</comment>
<protein>
    <recommendedName>
        <fullName evidence="11">Probable nicotinate-nucleotide adenylyltransferase</fullName>
        <ecNumber evidence="11">2.7.7.18</ecNumber>
    </recommendedName>
    <alternativeName>
        <fullName evidence="11">Deamido-NAD(+) diphosphorylase</fullName>
    </alternativeName>
    <alternativeName>
        <fullName evidence="11">Deamido-NAD(+) pyrophosphorylase</fullName>
    </alternativeName>
    <alternativeName>
        <fullName evidence="11">Nicotinate mononucleotide adenylyltransferase</fullName>
        <shortName evidence="11">NaMN adenylyltransferase</shortName>
    </alternativeName>
</protein>
<dbReference type="SUPFAM" id="SSF52374">
    <property type="entry name" value="Nucleotidylyl transferase"/>
    <property type="match status" value="1"/>
</dbReference>
<name>A0ABS1JM09_9BURK</name>
<dbReference type="EC" id="2.7.7.18" evidence="11"/>
<comment type="pathway">
    <text evidence="2 11">Cofactor biosynthesis; NAD(+) biosynthesis; deamido-NAD(+) from nicotinate D-ribonucleotide: step 1/1.</text>
</comment>
<dbReference type="Pfam" id="PF01467">
    <property type="entry name" value="CTP_transf_like"/>
    <property type="match status" value="1"/>
</dbReference>
<evidence type="ECO:0000256" key="2">
    <source>
        <dbReference type="ARBA" id="ARBA00005019"/>
    </source>
</evidence>
<evidence type="ECO:0000259" key="12">
    <source>
        <dbReference type="Pfam" id="PF01467"/>
    </source>
</evidence>
<keyword evidence="9 11" id="KW-0520">NAD</keyword>
<dbReference type="Proteomes" id="UP000622707">
    <property type="component" value="Unassembled WGS sequence"/>
</dbReference>
<evidence type="ECO:0000256" key="1">
    <source>
        <dbReference type="ARBA" id="ARBA00002324"/>
    </source>
</evidence>
<dbReference type="Gene3D" id="3.40.50.620">
    <property type="entry name" value="HUPs"/>
    <property type="match status" value="1"/>
</dbReference>
<evidence type="ECO:0000256" key="10">
    <source>
        <dbReference type="ARBA" id="ARBA00048721"/>
    </source>
</evidence>
<keyword evidence="14" id="KW-1185">Reference proteome</keyword>
<keyword evidence="4 11" id="KW-0662">Pyridine nucleotide biosynthesis</keyword>
<comment type="function">
    <text evidence="1 11">Catalyzes the reversible adenylation of nicotinate mononucleotide (NaMN) to nicotinic acid adenine dinucleotide (NaAD).</text>
</comment>
<dbReference type="InterPro" id="IPR004821">
    <property type="entry name" value="Cyt_trans-like"/>
</dbReference>
<evidence type="ECO:0000256" key="11">
    <source>
        <dbReference type="HAMAP-Rule" id="MF_00244"/>
    </source>
</evidence>
<dbReference type="NCBIfam" id="TIGR00482">
    <property type="entry name" value="nicotinate (nicotinamide) nucleotide adenylyltransferase"/>
    <property type="match status" value="1"/>
</dbReference>
<dbReference type="PANTHER" id="PTHR39321:SF3">
    <property type="entry name" value="PHOSPHOPANTETHEINE ADENYLYLTRANSFERASE"/>
    <property type="match status" value="1"/>
</dbReference>
<evidence type="ECO:0000256" key="8">
    <source>
        <dbReference type="ARBA" id="ARBA00022840"/>
    </source>
</evidence>
<dbReference type="CDD" id="cd02165">
    <property type="entry name" value="NMNAT"/>
    <property type="match status" value="1"/>
</dbReference>
<evidence type="ECO:0000256" key="9">
    <source>
        <dbReference type="ARBA" id="ARBA00023027"/>
    </source>
</evidence>
<dbReference type="EMBL" id="JAEQND010000003">
    <property type="protein sequence ID" value="MBL0424830.1"/>
    <property type="molecule type" value="Genomic_DNA"/>
</dbReference>
<keyword evidence="7 11" id="KW-0547">Nucleotide-binding</keyword>
<comment type="similarity">
    <text evidence="3 11">Belongs to the NadD family.</text>
</comment>
<dbReference type="GO" id="GO:0016779">
    <property type="term" value="F:nucleotidyltransferase activity"/>
    <property type="evidence" value="ECO:0007669"/>
    <property type="project" value="UniProtKB-KW"/>
</dbReference>
<keyword evidence="8 11" id="KW-0067">ATP-binding</keyword>
<accession>A0ABS1JM09</accession>
<dbReference type="HAMAP" id="MF_00244">
    <property type="entry name" value="NaMN_adenylyltr"/>
    <property type="match status" value="1"/>
</dbReference>
<sequence length="195" mass="21049">MRRVGMFGGAFDPPHRAHVALAGAAVQQLALDRLYVLPTGNAWHKARTLSSAGHRLAMTRLAFAPLPAVQVDDRELRRTGPTYSVETLRELQAEHPGALLHLLMGEDQAAGFTGWQAWQEIAQLAVLCVAGRGAGEGIATLRALPGVRVQVLKLPQMPESATDVRARLTRGQEIGELVGPAVAGYIESHHLYQNT</sequence>
<evidence type="ECO:0000256" key="6">
    <source>
        <dbReference type="ARBA" id="ARBA00022695"/>
    </source>
</evidence>
<dbReference type="RefSeq" id="WP_201688058.1">
    <property type="nucleotide sequence ID" value="NZ_JAEQND010000003.1"/>
</dbReference>
<evidence type="ECO:0000313" key="13">
    <source>
        <dbReference type="EMBL" id="MBL0424830.1"/>
    </source>
</evidence>
<evidence type="ECO:0000256" key="5">
    <source>
        <dbReference type="ARBA" id="ARBA00022679"/>
    </source>
</evidence>